<evidence type="ECO:0000256" key="9">
    <source>
        <dbReference type="ARBA" id="ARBA00022759"/>
    </source>
</evidence>
<comment type="cofactor">
    <cofactor evidence="2">
        <name>Mg(2+)</name>
        <dbReference type="ChEBI" id="CHEBI:18420"/>
    </cofactor>
</comment>
<dbReference type="EC" id="3.1.26.4" evidence="13"/>
<dbReference type="GO" id="GO:0004523">
    <property type="term" value="F:RNA-DNA hybrid ribonuclease activity"/>
    <property type="evidence" value="ECO:0007669"/>
    <property type="project" value="UniProtKB-UniRule"/>
</dbReference>
<dbReference type="InterPro" id="IPR004641">
    <property type="entry name" value="RNase_HIII"/>
</dbReference>
<evidence type="ECO:0000256" key="8">
    <source>
        <dbReference type="ARBA" id="ARBA00022723"/>
    </source>
</evidence>
<evidence type="ECO:0000256" key="6">
    <source>
        <dbReference type="ARBA" id="ARBA00022490"/>
    </source>
</evidence>
<evidence type="ECO:0000256" key="5">
    <source>
        <dbReference type="ARBA" id="ARBA00008378"/>
    </source>
</evidence>
<protein>
    <recommendedName>
        <fullName evidence="13">Ribonuclease</fullName>
        <ecNumber evidence="13">3.1.26.4</ecNumber>
    </recommendedName>
</protein>
<dbReference type="GO" id="GO:0032299">
    <property type="term" value="C:ribonuclease H2 complex"/>
    <property type="evidence" value="ECO:0007669"/>
    <property type="project" value="TreeGrafter"/>
</dbReference>
<comment type="similarity">
    <text evidence="5">Belongs to the RNase HII family. RnhC subfamily.</text>
</comment>
<evidence type="ECO:0000256" key="3">
    <source>
        <dbReference type="ARBA" id="ARBA00004065"/>
    </source>
</evidence>
<dbReference type="AlphaFoldDB" id="A0A0F9ZKH9"/>
<dbReference type="InterPro" id="IPR001352">
    <property type="entry name" value="RNase_HII/HIII"/>
</dbReference>
<organism evidence="15 16">
    <name type="scientific">candidate division WS6 bacterium GW2011_GWC1_33_20</name>
    <dbReference type="NCBI Taxonomy" id="1619089"/>
    <lineage>
        <taxon>Bacteria</taxon>
        <taxon>Candidatus Dojkabacteria</taxon>
    </lineage>
</organism>
<evidence type="ECO:0000259" key="14">
    <source>
        <dbReference type="PROSITE" id="PS51975"/>
    </source>
</evidence>
<comment type="caution">
    <text evidence="15">The sequence shown here is derived from an EMBL/GenBank/DDBJ whole genome shotgun (WGS) entry which is preliminary data.</text>
</comment>
<gene>
    <name evidence="15" type="primary">rnhC</name>
    <name evidence="15" type="ORF">UR34_C0001G0044</name>
</gene>
<sequence>MGNQNTFTILLSKEQSAKVKDVLLANKWVEEGDSNQYVVYRLRSPRGSIALLYSSDKIVFQGKEDFTSLIANIKEKEVDMEMDGFRPHLGVDEVGKGDYFGPLVVVSCFITEEFAKNVKILGFADSKKFSDKKIMNLFNNVREYPYYYSSIVHPSEYNTLIKKYKNASLLLAKQHSKVIEIALKDLKEKNINCEYVVIDQFSTSKSRVIDELGKLGKETELIQHHKGESDIAVACASVIARGIFLEEWDKMNDRYYFDFPKGSSNVLESAKLFVSTHGEKELSTVAKVSFRTTKQVLSKS</sequence>
<evidence type="ECO:0000256" key="13">
    <source>
        <dbReference type="RuleBase" id="RU003515"/>
    </source>
</evidence>
<dbReference type="PATRIC" id="fig|1619089.3.peg.44"/>
<dbReference type="NCBIfam" id="TIGR00716">
    <property type="entry name" value="rnhC"/>
    <property type="match status" value="1"/>
</dbReference>
<dbReference type="Proteomes" id="UP000034302">
    <property type="component" value="Unassembled WGS sequence"/>
</dbReference>
<dbReference type="CDD" id="cd06590">
    <property type="entry name" value="RNase_HII_bacteria_HIII_like"/>
    <property type="match status" value="1"/>
</dbReference>
<keyword evidence="10 12" id="KW-0378">Hydrolase</keyword>
<keyword evidence="6" id="KW-0963">Cytoplasm</keyword>
<feature type="binding site" evidence="12">
    <location>
        <position position="199"/>
    </location>
    <ligand>
        <name>a divalent metal cation</name>
        <dbReference type="ChEBI" id="CHEBI:60240"/>
    </ligand>
</feature>
<keyword evidence="7 12" id="KW-0540">Nuclease</keyword>
<evidence type="ECO:0000256" key="10">
    <source>
        <dbReference type="ARBA" id="ARBA00022801"/>
    </source>
</evidence>
<evidence type="ECO:0000256" key="2">
    <source>
        <dbReference type="ARBA" id="ARBA00001946"/>
    </source>
</evidence>
<dbReference type="PANTHER" id="PTHR10954">
    <property type="entry name" value="RIBONUCLEASE H2 SUBUNIT A"/>
    <property type="match status" value="1"/>
</dbReference>
<evidence type="ECO:0000256" key="11">
    <source>
        <dbReference type="ARBA" id="ARBA00022842"/>
    </source>
</evidence>
<dbReference type="PROSITE" id="PS51975">
    <property type="entry name" value="RNASE_H_2"/>
    <property type="match status" value="1"/>
</dbReference>
<dbReference type="InterPro" id="IPR036397">
    <property type="entry name" value="RNaseH_sf"/>
</dbReference>
<dbReference type="InterPro" id="IPR012337">
    <property type="entry name" value="RNaseH-like_sf"/>
</dbReference>
<dbReference type="InterPro" id="IPR024567">
    <property type="entry name" value="RNase_HII/HIII_dom"/>
</dbReference>
<dbReference type="SUPFAM" id="SSF53098">
    <property type="entry name" value="Ribonuclease H-like"/>
    <property type="match status" value="1"/>
</dbReference>
<evidence type="ECO:0000256" key="4">
    <source>
        <dbReference type="ARBA" id="ARBA00004496"/>
    </source>
</evidence>
<evidence type="ECO:0000313" key="16">
    <source>
        <dbReference type="Proteomes" id="UP000034302"/>
    </source>
</evidence>
<feature type="binding site" evidence="12">
    <location>
        <position position="92"/>
    </location>
    <ligand>
        <name>a divalent metal cation</name>
        <dbReference type="ChEBI" id="CHEBI:60240"/>
    </ligand>
</feature>
<accession>A0A0F9ZKH9</accession>
<dbReference type="GO" id="GO:0006298">
    <property type="term" value="P:mismatch repair"/>
    <property type="evidence" value="ECO:0007669"/>
    <property type="project" value="TreeGrafter"/>
</dbReference>
<comment type="cofactor">
    <cofactor evidence="12">
        <name>Mn(2+)</name>
        <dbReference type="ChEBI" id="CHEBI:29035"/>
    </cofactor>
    <cofactor evidence="12">
        <name>Mg(2+)</name>
        <dbReference type="ChEBI" id="CHEBI:18420"/>
    </cofactor>
    <text evidence="12">Manganese or magnesium. Binds 1 divalent metal ion per monomer in the absence of substrate. May bind a second metal ion after substrate binding.</text>
</comment>
<dbReference type="Gene3D" id="3.30.420.10">
    <property type="entry name" value="Ribonuclease H-like superfamily/Ribonuclease H"/>
    <property type="match status" value="1"/>
</dbReference>
<keyword evidence="8 12" id="KW-0479">Metal-binding</keyword>
<dbReference type="EMBL" id="LBOV01000001">
    <property type="protein sequence ID" value="KKP44698.1"/>
    <property type="molecule type" value="Genomic_DNA"/>
</dbReference>
<comment type="catalytic activity">
    <reaction evidence="1 12 13">
        <text>Endonucleolytic cleavage to 5'-phosphomonoester.</text>
        <dbReference type="EC" id="3.1.26.4"/>
    </reaction>
</comment>
<comment type="function">
    <text evidence="3 13">Endonuclease that specifically degrades the RNA of RNA-DNA hybrids.</text>
</comment>
<evidence type="ECO:0000256" key="7">
    <source>
        <dbReference type="ARBA" id="ARBA00022722"/>
    </source>
</evidence>
<evidence type="ECO:0000313" key="15">
    <source>
        <dbReference type="EMBL" id="KKP44698.1"/>
    </source>
</evidence>
<dbReference type="GO" id="GO:0003723">
    <property type="term" value="F:RNA binding"/>
    <property type="evidence" value="ECO:0007669"/>
    <property type="project" value="UniProtKB-UniRule"/>
</dbReference>
<dbReference type="Pfam" id="PF01351">
    <property type="entry name" value="RNase_HII"/>
    <property type="match status" value="1"/>
</dbReference>
<feature type="binding site" evidence="12">
    <location>
        <position position="93"/>
    </location>
    <ligand>
        <name>a divalent metal cation</name>
        <dbReference type="ChEBI" id="CHEBI:60240"/>
    </ligand>
</feature>
<dbReference type="GO" id="GO:0046872">
    <property type="term" value="F:metal ion binding"/>
    <property type="evidence" value="ECO:0007669"/>
    <property type="project" value="UniProtKB-KW"/>
</dbReference>
<feature type="domain" description="RNase H type-2" evidence="14">
    <location>
        <begin position="86"/>
        <end position="300"/>
    </location>
</feature>
<proteinExistence type="inferred from homology"/>
<name>A0A0F9ZKH9_9BACT</name>
<dbReference type="GO" id="GO:0043137">
    <property type="term" value="P:DNA replication, removal of RNA primer"/>
    <property type="evidence" value="ECO:0007669"/>
    <property type="project" value="TreeGrafter"/>
</dbReference>
<evidence type="ECO:0000256" key="1">
    <source>
        <dbReference type="ARBA" id="ARBA00000077"/>
    </source>
</evidence>
<keyword evidence="11" id="KW-0460">Magnesium</keyword>
<reference evidence="15 16" key="1">
    <citation type="journal article" date="2015" name="Nature">
        <title>rRNA introns, odd ribosomes, and small enigmatic genomes across a large radiation of phyla.</title>
        <authorList>
            <person name="Brown C.T."/>
            <person name="Hug L.A."/>
            <person name="Thomas B.C."/>
            <person name="Sharon I."/>
            <person name="Castelle C.J."/>
            <person name="Singh A."/>
            <person name="Wilkins M.J."/>
            <person name="Williams K.H."/>
            <person name="Banfield J.F."/>
        </authorList>
    </citation>
    <scope>NUCLEOTIDE SEQUENCE [LARGE SCALE GENOMIC DNA]</scope>
</reference>
<comment type="subcellular location">
    <subcellularLocation>
        <location evidence="4">Cytoplasm</location>
    </subcellularLocation>
</comment>
<dbReference type="GO" id="GO:0005737">
    <property type="term" value="C:cytoplasm"/>
    <property type="evidence" value="ECO:0007669"/>
    <property type="project" value="UniProtKB-SubCell"/>
</dbReference>
<dbReference type="PANTHER" id="PTHR10954:SF23">
    <property type="entry name" value="RIBONUCLEASE"/>
    <property type="match status" value="1"/>
</dbReference>
<keyword evidence="9 12" id="KW-0255">Endonuclease</keyword>
<evidence type="ECO:0000256" key="12">
    <source>
        <dbReference type="PROSITE-ProRule" id="PRU01319"/>
    </source>
</evidence>